<dbReference type="InterPro" id="IPR008274">
    <property type="entry name" value="AldOxase/xan_DH_MoCoBD1"/>
</dbReference>
<dbReference type="Pfam" id="PF01315">
    <property type="entry name" value="Ald_Xan_dh_C"/>
    <property type="match status" value="1"/>
</dbReference>
<accession>A0A7V8SZ86</accession>
<reference evidence="5" key="1">
    <citation type="submission" date="2020-06" db="EMBL/GenBank/DDBJ databases">
        <title>Legume-microbial interactions unlock mineral nutrients during tropical forest succession.</title>
        <authorList>
            <person name="Epihov D.Z."/>
        </authorList>
    </citation>
    <scope>NUCLEOTIDE SEQUENCE [LARGE SCALE GENOMIC DNA]</scope>
    <source>
        <strain evidence="5">Pan2503</strain>
    </source>
</reference>
<dbReference type="SUPFAM" id="SSF56003">
    <property type="entry name" value="Molybdenum cofactor-binding domain"/>
    <property type="match status" value="1"/>
</dbReference>
<evidence type="ECO:0000313" key="5">
    <source>
        <dbReference type="EMBL" id="MBA0087452.1"/>
    </source>
</evidence>
<proteinExistence type="predicted"/>
<keyword evidence="2" id="KW-0560">Oxidoreductase</keyword>
<dbReference type="GO" id="GO:0016491">
    <property type="term" value="F:oxidoreductase activity"/>
    <property type="evidence" value="ECO:0007669"/>
    <property type="project" value="UniProtKB-KW"/>
</dbReference>
<dbReference type="SUPFAM" id="SSF54665">
    <property type="entry name" value="CO dehydrogenase molybdoprotein N-domain-like"/>
    <property type="match status" value="1"/>
</dbReference>
<dbReference type="InterPro" id="IPR036856">
    <property type="entry name" value="Ald_Oxase/Xan_DH_a/b_sf"/>
</dbReference>
<evidence type="ECO:0000256" key="3">
    <source>
        <dbReference type="SAM" id="MobiDB-lite"/>
    </source>
</evidence>
<dbReference type="AlphaFoldDB" id="A0A7V8SZ86"/>
<evidence type="ECO:0000256" key="1">
    <source>
        <dbReference type="ARBA" id="ARBA00022505"/>
    </source>
</evidence>
<dbReference type="SMART" id="SM01008">
    <property type="entry name" value="Ald_Xan_dh_C"/>
    <property type="match status" value="1"/>
</dbReference>
<dbReference type="Proteomes" id="UP000567293">
    <property type="component" value="Unassembled WGS sequence"/>
</dbReference>
<dbReference type="InterPro" id="IPR016208">
    <property type="entry name" value="Ald_Oxase/xanthine_DH-like"/>
</dbReference>
<name>A0A7V8SZ86_9BACT</name>
<evidence type="ECO:0000259" key="4">
    <source>
        <dbReference type="SMART" id="SM01008"/>
    </source>
</evidence>
<dbReference type="InterPro" id="IPR000674">
    <property type="entry name" value="Ald_Oxase/Xan_DH_a/b"/>
</dbReference>
<keyword evidence="6" id="KW-1185">Reference proteome</keyword>
<comment type="caution">
    <text evidence="5">The sequence shown here is derived from an EMBL/GenBank/DDBJ whole genome shotgun (WGS) entry which is preliminary data.</text>
</comment>
<feature type="domain" description="Aldehyde oxidase/xanthine dehydrogenase a/b hammerhead" evidence="4">
    <location>
        <begin position="39"/>
        <end position="145"/>
    </location>
</feature>
<feature type="region of interest" description="Disordered" evidence="3">
    <location>
        <begin position="1"/>
        <end position="24"/>
    </location>
</feature>
<protein>
    <submittedName>
        <fullName evidence="5">Molybdopterin-dependent oxidoreductase</fullName>
    </submittedName>
</protein>
<dbReference type="Gene3D" id="3.30.365.10">
    <property type="entry name" value="Aldehyde oxidase/xanthine dehydrogenase, molybdopterin binding domain"/>
    <property type="match status" value="2"/>
</dbReference>
<feature type="non-terminal residue" evidence="5">
    <location>
        <position position="233"/>
    </location>
</feature>
<feature type="compositionally biased region" description="Low complexity" evidence="3">
    <location>
        <begin position="8"/>
        <end position="19"/>
    </location>
</feature>
<gene>
    <name evidence="5" type="ORF">HRJ53_20905</name>
</gene>
<dbReference type="PANTHER" id="PTHR11908">
    <property type="entry name" value="XANTHINE DEHYDROGENASE"/>
    <property type="match status" value="1"/>
</dbReference>
<keyword evidence="1" id="KW-0500">Molybdenum</keyword>
<organism evidence="5 6">
    <name type="scientific">Candidatus Acidiferrum panamense</name>
    <dbReference type="NCBI Taxonomy" id="2741543"/>
    <lineage>
        <taxon>Bacteria</taxon>
        <taxon>Pseudomonadati</taxon>
        <taxon>Acidobacteriota</taxon>
        <taxon>Terriglobia</taxon>
        <taxon>Candidatus Acidiferrales</taxon>
        <taxon>Candidatus Acidiferrum</taxon>
    </lineage>
</organism>
<evidence type="ECO:0000313" key="6">
    <source>
        <dbReference type="Proteomes" id="UP000567293"/>
    </source>
</evidence>
<dbReference type="Gene3D" id="3.90.1170.50">
    <property type="entry name" value="Aldehyde oxidase/xanthine dehydrogenase, a/b hammerhead"/>
    <property type="match status" value="1"/>
</dbReference>
<dbReference type="EMBL" id="JACDQQ010002010">
    <property type="protein sequence ID" value="MBA0087452.1"/>
    <property type="molecule type" value="Genomic_DNA"/>
</dbReference>
<dbReference type="InterPro" id="IPR037165">
    <property type="entry name" value="AldOxase/xan_DH_Mopterin-bd_sf"/>
</dbReference>
<evidence type="ECO:0000256" key="2">
    <source>
        <dbReference type="ARBA" id="ARBA00023002"/>
    </source>
</evidence>
<dbReference type="PANTHER" id="PTHR11908:SF132">
    <property type="entry name" value="ALDEHYDE OXIDASE 1-RELATED"/>
    <property type="match status" value="1"/>
</dbReference>
<dbReference type="GO" id="GO:0005506">
    <property type="term" value="F:iron ion binding"/>
    <property type="evidence" value="ECO:0007669"/>
    <property type="project" value="InterPro"/>
</dbReference>
<sequence length="233" mass="25793">MSEQNEKSSTPAASSGSPGERFRVIGVPRRRVDGRAKVTGQTRFADDIILPRMAHCKLLRSPHPHARIRSMDVSRAMAHPGVYLVLTGKDLPVQYGILPVSQDEQALCLDHVRHVGDPVAAVVAREELTAFEALDLVDVDYEILPTISGPREALATPEPRLHEYGEQGNIHKLVALEFGDVEQGFAEADEIFEDTFFYQGNTHLPIEQHASLAIKDPDGKLTIWSSTQTPHYL</sequence>
<dbReference type="Pfam" id="PF02738">
    <property type="entry name" value="MoCoBD_1"/>
    <property type="match status" value="1"/>
</dbReference>